<keyword evidence="1" id="KW-1133">Transmembrane helix</keyword>
<comment type="caution">
    <text evidence="3">The sequence shown here is derived from an EMBL/GenBank/DDBJ whole genome shotgun (WGS) entry which is preliminary data.</text>
</comment>
<dbReference type="RefSeq" id="WP_273580853.1">
    <property type="nucleotide sequence ID" value="NZ_JAQRFO010000050.1"/>
</dbReference>
<keyword evidence="1" id="KW-0472">Membrane</keyword>
<evidence type="ECO:0000313" key="4">
    <source>
        <dbReference type="Proteomes" id="UP001214757"/>
    </source>
</evidence>
<feature type="transmembrane region" description="Helical" evidence="1">
    <location>
        <begin position="152"/>
        <end position="175"/>
    </location>
</feature>
<organism evidence="3 4">
    <name type="scientific">Xenorhabdus aichiensis</name>
    <dbReference type="NCBI Taxonomy" id="3025874"/>
    <lineage>
        <taxon>Bacteria</taxon>
        <taxon>Pseudomonadati</taxon>
        <taxon>Pseudomonadota</taxon>
        <taxon>Gammaproteobacteria</taxon>
        <taxon>Enterobacterales</taxon>
        <taxon>Morganellaceae</taxon>
        <taxon>Xenorhabdus</taxon>
    </lineage>
</organism>
<feature type="transmembrane region" description="Helical" evidence="1">
    <location>
        <begin position="28"/>
        <end position="51"/>
    </location>
</feature>
<evidence type="ECO:0000313" key="3">
    <source>
        <dbReference type="EMBL" id="MDC9623388.1"/>
    </source>
</evidence>
<sequence>MLDKVWFTYKARIQAYHRLEWMDTHSQFLLVWYAILSAVLAVVVIRYPVLFGRNTDILGAVLSIALLVVSLSVANRDFRGRAMNMRKNYLALQHLYNEINSRGEVNEEDVIKYGELLNEVENHKQMDDKVFRVRNSSQLTSRNPKWIDYVQVYTFIIVKYVVLVFSYLSPFVVAWCLL</sequence>
<dbReference type="EMBL" id="JAQRFO010000050">
    <property type="protein sequence ID" value="MDC9623388.1"/>
    <property type="molecule type" value="Genomic_DNA"/>
</dbReference>
<dbReference type="InterPro" id="IPR041115">
    <property type="entry name" value="SLATT_5"/>
</dbReference>
<proteinExistence type="predicted"/>
<dbReference type="Pfam" id="PF18160">
    <property type="entry name" value="SLATT_5"/>
    <property type="match status" value="1"/>
</dbReference>
<dbReference type="NCBIfam" id="NF033631">
    <property type="entry name" value="SLATT_5"/>
    <property type="match status" value="1"/>
</dbReference>
<keyword evidence="4" id="KW-1185">Reference proteome</keyword>
<dbReference type="Proteomes" id="UP001214757">
    <property type="component" value="Unassembled WGS sequence"/>
</dbReference>
<name>A0ABT5M6T2_9GAMM</name>
<feature type="domain" description="SMODS and SLOG-associating 2TM effector" evidence="2">
    <location>
        <begin position="2"/>
        <end position="173"/>
    </location>
</feature>
<feature type="transmembrane region" description="Helical" evidence="1">
    <location>
        <begin position="57"/>
        <end position="78"/>
    </location>
</feature>
<evidence type="ECO:0000259" key="2">
    <source>
        <dbReference type="Pfam" id="PF18160"/>
    </source>
</evidence>
<evidence type="ECO:0000256" key="1">
    <source>
        <dbReference type="SAM" id="Phobius"/>
    </source>
</evidence>
<protein>
    <submittedName>
        <fullName evidence="3">SLATT domain-containing protein</fullName>
    </submittedName>
</protein>
<accession>A0ABT5M6T2</accession>
<gene>
    <name evidence="3" type="ORF">PSI22_17515</name>
</gene>
<reference evidence="3 4" key="1">
    <citation type="submission" date="2023-02" db="EMBL/GenBank/DDBJ databases">
        <title>Entomopathogenic bacteria.</title>
        <authorList>
            <person name="Machado R.A."/>
        </authorList>
    </citation>
    <scope>NUCLEOTIDE SEQUENCE [LARGE SCALE GENOMIC DNA]</scope>
    <source>
        <strain evidence="3 4">XENO-7</strain>
    </source>
</reference>
<keyword evidence="1" id="KW-0812">Transmembrane</keyword>